<protein>
    <submittedName>
        <fullName evidence="2">Uncharacterized protein</fullName>
    </submittedName>
</protein>
<feature type="region of interest" description="Disordered" evidence="1">
    <location>
        <begin position="29"/>
        <end position="75"/>
    </location>
</feature>
<accession>A0A6S7IGK4</accession>
<sequence>MENDKKVYLRQSRKRCLQAFRNDRNAEREMAEHRQLSTKNQNATNVDSSVESASDNPIDSIQNSVISSQSIEASK</sequence>
<name>A0A6S7IGK4_PARCT</name>
<organism evidence="2 3">
    <name type="scientific">Paramuricea clavata</name>
    <name type="common">Red gorgonian</name>
    <name type="synonym">Violescent sea-whip</name>
    <dbReference type="NCBI Taxonomy" id="317549"/>
    <lineage>
        <taxon>Eukaryota</taxon>
        <taxon>Metazoa</taxon>
        <taxon>Cnidaria</taxon>
        <taxon>Anthozoa</taxon>
        <taxon>Octocorallia</taxon>
        <taxon>Malacalcyonacea</taxon>
        <taxon>Plexauridae</taxon>
        <taxon>Paramuricea</taxon>
    </lineage>
</organism>
<evidence type="ECO:0000313" key="2">
    <source>
        <dbReference type="EMBL" id="CAB4018034.1"/>
    </source>
</evidence>
<proteinExistence type="predicted"/>
<dbReference type="Proteomes" id="UP001152795">
    <property type="component" value="Unassembled WGS sequence"/>
</dbReference>
<comment type="caution">
    <text evidence="2">The sequence shown here is derived from an EMBL/GenBank/DDBJ whole genome shotgun (WGS) entry which is preliminary data.</text>
</comment>
<evidence type="ECO:0000256" key="1">
    <source>
        <dbReference type="SAM" id="MobiDB-lite"/>
    </source>
</evidence>
<feature type="compositionally biased region" description="Polar residues" evidence="1">
    <location>
        <begin position="37"/>
        <end position="57"/>
    </location>
</feature>
<dbReference type="EMBL" id="CACRXK020009821">
    <property type="protein sequence ID" value="CAB4018034.1"/>
    <property type="molecule type" value="Genomic_DNA"/>
</dbReference>
<keyword evidence="3" id="KW-1185">Reference proteome</keyword>
<reference evidence="2" key="1">
    <citation type="submission" date="2020-04" db="EMBL/GenBank/DDBJ databases">
        <authorList>
            <person name="Alioto T."/>
            <person name="Alioto T."/>
            <person name="Gomez Garrido J."/>
        </authorList>
    </citation>
    <scope>NUCLEOTIDE SEQUENCE</scope>
    <source>
        <strain evidence="2">A484AB</strain>
    </source>
</reference>
<gene>
    <name evidence="2" type="ORF">PACLA_8A064257</name>
</gene>
<dbReference type="AlphaFoldDB" id="A0A6S7IGK4"/>
<evidence type="ECO:0000313" key="3">
    <source>
        <dbReference type="Proteomes" id="UP001152795"/>
    </source>
</evidence>
<feature type="compositionally biased region" description="Low complexity" evidence="1">
    <location>
        <begin position="58"/>
        <end position="75"/>
    </location>
</feature>